<evidence type="ECO:0000256" key="4">
    <source>
        <dbReference type="ARBA" id="ARBA00022692"/>
    </source>
</evidence>
<feature type="compositionally biased region" description="Polar residues" evidence="14">
    <location>
        <begin position="587"/>
        <end position="608"/>
    </location>
</feature>
<comment type="caution">
    <text evidence="19">The sequence shown here is derived from an EMBL/GenBank/DDBJ whole genome shotgun (WGS) entry which is preliminary data.</text>
</comment>
<dbReference type="PROSITE" id="PS00943">
    <property type="entry name" value="UBIA"/>
    <property type="match status" value="1"/>
</dbReference>
<dbReference type="Pfam" id="PF00270">
    <property type="entry name" value="DEAD"/>
    <property type="match status" value="1"/>
</dbReference>
<evidence type="ECO:0000256" key="10">
    <source>
        <dbReference type="ARBA" id="ARBA00022989"/>
    </source>
</evidence>
<dbReference type="InterPro" id="IPR027417">
    <property type="entry name" value="P-loop_NTPase"/>
</dbReference>
<dbReference type="Pfam" id="PF00271">
    <property type="entry name" value="Helicase_C"/>
    <property type="match status" value="1"/>
</dbReference>
<dbReference type="SMART" id="SM00487">
    <property type="entry name" value="DEXDc"/>
    <property type="match status" value="1"/>
</dbReference>
<evidence type="ECO:0000256" key="11">
    <source>
        <dbReference type="ARBA" id="ARBA00023136"/>
    </source>
</evidence>
<keyword evidence="7" id="KW-0347">Helicase</keyword>
<dbReference type="InterPro" id="IPR039653">
    <property type="entry name" value="Prenyltransferase"/>
</dbReference>
<gene>
    <name evidence="19" type="ORF">TcWFU_001623</name>
</gene>
<evidence type="ECO:0000256" key="12">
    <source>
        <dbReference type="ARBA" id="ARBA00047984"/>
    </source>
</evidence>
<dbReference type="PROSITE" id="PS51195">
    <property type="entry name" value="Q_MOTIF"/>
    <property type="match status" value="1"/>
</dbReference>
<evidence type="ECO:0000313" key="20">
    <source>
        <dbReference type="Proteomes" id="UP001651158"/>
    </source>
</evidence>
<feature type="region of interest" description="Disordered" evidence="14">
    <location>
        <begin position="687"/>
        <end position="750"/>
    </location>
</feature>
<feature type="compositionally biased region" description="Pro residues" evidence="14">
    <location>
        <begin position="711"/>
        <end position="731"/>
    </location>
</feature>
<evidence type="ECO:0000313" key="19">
    <source>
        <dbReference type="EMBL" id="KAL5111417.1"/>
    </source>
</evidence>
<dbReference type="InterPro" id="IPR001650">
    <property type="entry name" value="Helicase_C-like"/>
</dbReference>
<dbReference type="Pfam" id="PF01040">
    <property type="entry name" value="UbiA"/>
    <property type="match status" value="1"/>
</dbReference>
<dbReference type="CDD" id="cd17967">
    <property type="entry name" value="DEADc_DDX3_DDX4"/>
    <property type="match status" value="1"/>
</dbReference>
<keyword evidence="5" id="KW-0547">Nucleotide-binding</keyword>
<proteinExistence type="inferred from homology"/>
<evidence type="ECO:0000256" key="9">
    <source>
        <dbReference type="ARBA" id="ARBA00022884"/>
    </source>
</evidence>
<keyword evidence="20" id="KW-1185">Reference proteome</keyword>
<keyword evidence="10 15" id="KW-1133">Transmembrane helix</keyword>
<organism evidence="19 20">
    <name type="scientific">Taenia crassiceps</name>
    <dbReference type="NCBI Taxonomy" id="6207"/>
    <lineage>
        <taxon>Eukaryota</taxon>
        <taxon>Metazoa</taxon>
        <taxon>Spiralia</taxon>
        <taxon>Lophotrochozoa</taxon>
        <taxon>Platyhelminthes</taxon>
        <taxon>Cestoda</taxon>
        <taxon>Eucestoda</taxon>
        <taxon>Cyclophyllidea</taxon>
        <taxon>Taeniidae</taxon>
        <taxon>Taenia</taxon>
    </lineage>
</organism>
<dbReference type="InterPro" id="IPR000629">
    <property type="entry name" value="RNA-helicase_DEAD-box_CS"/>
</dbReference>
<dbReference type="PANTHER" id="PTHR47958">
    <property type="entry name" value="ATP-DEPENDENT RNA HELICASE DBP3"/>
    <property type="match status" value="1"/>
</dbReference>
<evidence type="ECO:0000256" key="8">
    <source>
        <dbReference type="ARBA" id="ARBA00022840"/>
    </source>
</evidence>
<dbReference type="Gene3D" id="3.40.50.300">
    <property type="entry name" value="P-loop containing nucleotide triphosphate hydrolases"/>
    <property type="match status" value="2"/>
</dbReference>
<evidence type="ECO:0000256" key="13">
    <source>
        <dbReference type="PROSITE-ProRule" id="PRU00552"/>
    </source>
</evidence>
<keyword evidence="4 15" id="KW-0812">Transmembrane</keyword>
<dbReference type="CDD" id="cd18787">
    <property type="entry name" value="SF2_C_DEAD"/>
    <property type="match status" value="1"/>
</dbReference>
<dbReference type="EMBL" id="JAKROA010000001">
    <property type="protein sequence ID" value="KAL5111417.1"/>
    <property type="molecule type" value="Genomic_DNA"/>
</dbReference>
<feature type="domain" description="DEAD-box RNA helicase Q" evidence="18">
    <location>
        <begin position="185"/>
        <end position="213"/>
    </location>
</feature>
<evidence type="ECO:0000259" key="16">
    <source>
        <dbReference type="PROSITE" id="PS51192"/>
    </source>
</evidence>
<evidence type="ECO:0000256" key="2">
    <source>
        <dbReference type="ARBA" id="ARBA00005985"/>
    </source>
</evidence>
<dbReference type="Proteomes" id="UP001651158">
    <property type="component" value="Unassembled WGS sequence"/>
</dbReference>
<dbReference type="PROSITE" id="PS51192">
    <property type="entry name" value="HELICASE_ATP_BIND_1"/>
    <property type="match status" value="1"/>
</dbReference>
<dbReference type="PROSITE" id="PS51194">
    <property type="entry name" value="HELICASE_CTER"/>
    <property type="match status" value="1"/>
</dbReference>
<dbReference type="InterPro" id="IPR014014">
    <property type="entry name" value="RNA_helicase_DEAD_Q_motif"/>
</dbReference>
<evidence type="ECO:0000259" key="18">
    <source>
        <dbReference type="PROSITE" id="PS51195"/>
    </source>
</evidence>
<keyword evidence="11 15" id="KW-0472">Membrane</keyword>
<dbReference type="SMART" id="SM00490">
    <property type="entry name" value="HELICc"/>
    <property type="match status" value="1"/>
</dbReference>
<comment type="subcellular location">
    <subcellularLocation>
        <location evidence="1">Membrane</location>
        <topology evidence="1">Multi-pass membrane protein</topology>
    </subcellularLocation>
</comment>
<evidence type="ECO:0000256" key="15">
    <source>
        <dbReference type="SAM" id="Phobius"/>
    </source>
</evidence>
<dbReference type="InterPro" id="IPR011545">
    <property type="entry name" value="DEAD/DEAH_box_helicase_dom"/>
</dbReference>
<comment type="catalytic activity">
    <reaction evidence="12">
        <text>ATP + H2O = ADP + phosphate + H(+)</text>
        <dbReference type="Rhea" id="RHEA:13065"/>
        <dbReference type="ChEBI" id="CHEBI:15377"/>
        <dbReference type="ChEBI" id="CHEBI:15378"/>
        <dbReference type="ChEBI" id="CHEBI:30616"/>
        <dbReference type="ChEBI" id="CHEBI:43474"/>
        <dbReference type="ChEBI" id="CHEBI:456216"/>
        <dbReference type="EC" id="3.6.4.13"/>
    </reaction>
</comment>
<dbReference type="SUPFAM" id="SSF52540">
    <property type="entry name" value="P-loop containing nucleoside triphosphate hydrolases"/>
    <property type="match status" value="1"/>
</dbReference>
<keyword evidence="8" id="KW-0067">ATP-binding</keyword>
<feature type="domain" description="Helicase C-terminal" evidence="17">
    <location>
        <begin position="423"/>
        <end position="584"/>
    </location>
</feature>
<feature type="domain" description="Helicase ATP-binding" evidence="16">
    <location>
        <begin position="216"/>
        <end position="412"/>
    </location>
</feature>
<keyword evidence="6" id="KW-0378">Hydrolase</keyword>
<protein>
    <recommendedName>
        <fullName evidence="3">RNA helicase</fullName>
        <ecNumber evidence="3">3.6.4.13</ecNumber>
    </recommendedName>
</protein>
<feature type="region of interest" description="Disordered" evidence="14">
    <location>
        <begin position="587"/>
        <end position="624"/>
    </location>
</feature>
<dbReference type="CDD" id="cd13959">
    <property type="entry name" value="PT_UbiA_COQ2"/>
    <property type="match status" value="1"/>
</dbReference>
<evidence type="ECO:0000256" key="14">
    <source>
        <dbReference type="SAM" id="MobiDB-lite"/>
    </source>
</evidence>
<feature type="transmembrane region" description="Helical" evidence="15">
    <location>
        <begin position="1104"/>
        <end position="1122"/>
    </location>
</feature>
<keyword evidence="9" id="KW-0694">RNA-binding</keyword>
<name>A0ABR4QNZ6_9CEST</name>
<dbReference type="InterPro" id="IPR044763">
    <property type="entry name" value="Ded1/Dbp1_DEADc"/>
</dbReference>
<dbReference type="InterPro" id="IPR014001">
    <property type="entry name" value="Helicase_ATP-bd"/>
</dbReference>
<evidence type="ECO:0000256" key="7">
    <source>
        <dbReference type="ARBA" id="ARBA00022806"/>
    </source>
</evidence>
<dbReference type="InterPro" id="IPR000537">
    <property type="entry name" value="UbiA_prenyltransferase"/>
</dbReference>
<reference evidence="19 20" key="1">
    <citation type="journal article" date="2022" name="Front. Cell. Infect. Microbiol.">
        <title>The Genomes of Two Strains of Taenia crassiceps the Animal Model for the Study of Human Cysticercosis.</title>
        <authorList>
            <person name="Bobes R.J."/>
            <person name="Estrada K."/>
            <person name="Rios-Valencia D.G."/>
            <person name="Calderon-Gallegos A."/>
            <person name="de la Torre P."/>
            <person name="Carrero J.C."/>
            <person name="Sanchez-Flores A."/>
            <person name="Laclette J.P."/>
        </authorList>
    </citation>
    <scope>NUCLEOTIDE SEQUENCE [LARGE SCALE GENOMIC DNA]</scope>
    <source>
        <strain evidence="19">WFUcys</strain>
    </source>
</reference>
<evidence type="ECO:0000256" key="6">
    <source>
        <dbReference type="ARBA" id="ARBA00022801"/>
    </source>
</evidence>
<feature type="region of interest" description="Disordered" evidence="14">
    <location>
        <begin position="783"/>
        <end position="841"/>
    </location>
</feature>
<feature type="short sequence motif" description="Q motif" evidence="13">
    <location>
        <begin position="185"/>
        <end position="213"/>
    </location>
</feature>
<accession>A0ABR4QNZ6</accession>
<dbReference type="InterPro" id="IPR030470">
    <property type="entry name" value="UbiA_prenylTrfase_CS"/>
</dbReference>
<evidence type="ECO:0000256" key="1">
    <source>
        <dbReference type="ARBA" id="ARBA00004141"/>
    </source>
</evidence>
<evidence type="ECO:0000256" key="5">
    <source>
        <dbReference type="ARBA" id="ARBA00022741"/>
    </source>
</evidence>
<feature type="compositionally biased region" description="Pro residues" evidence="14">
    <location>
        <begin position="693"/>
        <end position="702"/>
    </location>
</feature>
<evidence type="ECO:0000259" key="17">
    <source>
        <dbReference type="PROSITE" id="PS51194"/>
    </source>
</evidence>
<sequence>MERLDASFQQLKLNETPQGFGDGPFYFHVGNQFISKAFSHPQNQVKRGAPPRFGRFQPDAPPQRQPYNGYSYVTPWFMSAALSGANKPSDGIGIFGAPPENGRFDHLHTNNRGYQRRSYRMNNNVNVVHNGHTNNYPSGPWNSSFKTEEELFCNSTPKTDINLELYDSIPVKQSGPDWTAVDPLTSFNDVQLHKVLMDNIERAQYVHPTPVQKYALQIVLAKRDLMACAQTGSGKTAAFLLPLLHMMLEGSSKGGEKGDDAKVKGNQSVQTGVASPTCLILAPTRELSCQIFDEARRFAYRSDLKPCVVYGGAPVNNQLRDLSRGCDLLVATPGRLVDVIGREKVTLENVKFLVLDEADRMLDMGFEPQIRKIVEQNGMSDSSQRQTLMFSATFPNEIQTLAKDFLKNYIFLAVGRVGSTSENISQEIFYIQDRDKPERLVRILKEKEPAALTLVFVETKKGADLLANYLSRLQFPVAAIHGDRPQADRERALSSFRSGRTPVLIATAVAARGLDIPNVKHVINFDLPSDIEEYVHRIGRTGRMGQPGSATSFFCDRNQNVAHQLVELLREAKQPVPIWLDQRVSGTAAANNSHSSNGRRYGSGTPNRRNAGYRPNYTSFDFRTGQKTNTSYVQNPQTLGLLGNCAASLAAAACVPPLPSHQLRYQQPPPHQNPFATAAAVAALQGLQQGNPFGPPPPPPPRGLLDTRPPSSYPPPPFGAPQRPSGPPAPPSLMQQPASAAPPPAANPQQQMHQYLAAMQHVVSTASSSPEFAATNYNQAFAGYAPPPPPPQPQDVFAASSPSVKPPSGAEGQMIPPTFYGGSGTHHHHHHQQQQQQPNHAALAAAMSAMAAAAMSNGQMEGRSGMEEDKRVAAAAAAAVSGGGGECLPSTVYDCTPTCGYRELVDPTSVDCGAQMVLTHCSCEKEAKLDYFGTIAARMSSNVTWSIAIAASPGCLPDRGMLALFGAGALLMRGAGCTVNDIIDRDIDMNVLRTRDRPIARGSISVSNAVKFLVLQLCGALAIHVLATNNAWHVLNTYLIKCCVFQTVLYDSIYSFQDIHFDKSLGLKSMPILLGDSSKSWLYGLASSMSACLVVAGLTSSSGLIYFAGTGLTMMWVFYLVWRTNLADPKSCLSYFKANRDIGLLLFVSIALDRFAISLA</sequence>
<dbReference type="PROSITE" id="PS00039">
    <property type="entry name" value="DEAD_ATP_HELICASE"/>
    <property type="match status" value="1"/>
</dbReference>
<comment type="similarity">
    <text evidence="2">Belongs to the UbiA prenyltransferase family.</text>
</comment>
<dbReference type="Gene3D" id="1.20.120.1780">
    <property type="entry name" value="UbiA prenyltransferase"/>
    <property type="match status" value="1"/>
</dbReference>
<evidence type="ECO:0000256" key="3">
    <source>
        <dbReference type="ARBA" id="ARBA00012552"/>
    </source>
</evidence>
<dbReference type="EC" id="3.6.4.13" evidence="3"/>